<dbReference type="RefSeq" id="WP_280876289.1">
    <property type="nucleotide sequence ID" value="NZ_JARXVH010000004.1"/>
</dbReference>
<evidence type="ECO:0000313" key="3">
    <source>
        <dbReference type="Proteomes" id="UP001160499"/>
    </source>
</evidence>
<dbReference type="Proteomes" id="UP001160499">
    <property type="component" value="Unassembled WGS sequence"/>
</dbReference>
<dbReference type="Pfam" id="PF14452">
    <property type="entry name" value="Multi_ubiq"/>
    <property type="match status" value="1"/>
</dbReference>
<protein>
    <recommendedName>
        <fullName evidence="1">Multi-ubiquitin domain-containing protein</fullName>
    </recommendedName>
</protein>
<evidence type="ECO:0000259" key="1">
    <source>
        <dbReference type="Pfam" id="PF14452"/>
    </source>
</evidence>
<keyword evidence="3" id="KW-1185">Reference proteome</keyword>
<comment type="caution">
    <text evidence="2">The sequence shown here is derived from an EMBL/GenBank/DDBJ whole genome shotgun (WGS) entry which is preliminary data.</text>
</comment>
<feature type="domain" description="Multi-ubiquitin" evidence="1">
    <location>
        <begin position="19"/>
        <end position="77"/>
    </location>
</feature>
<dbReference type="InterPro" id="IPR027802">
    <property type="entry name" value="Multi-ubiquitin_dom"/>
</dbReference>
<reference evidence="2 3" key="1">
    <citation type="submission" date="2023-04" db="EMBL/GenBank/DDBJ databases">
        <title>Forest soil microbial communities from Buena Vista Peninsula, Colon Province, Panama.</title>
        <authorList>
            <person name="Bouskill N."/>
        </authorList>
    </citation>
    <scope>NUCLEOTIDE SEQUENCE [LARGE SCALE GENOMIC DNA]</scope>
    <source>
        <strain evidence="2 3">GGS1</strain>
    </source>
</reference>
<proteinExistence type="predicted"/>
<organism evidence="2 3">
    <name type="scientific">Streptomyces pseudovenezuelae</name>
    <dbReference type="NCBI Taxonomy" id="67350"/>
    <lineage>
        <taxon>Bacteria</taxon>
        <taxon>Bacillati</taxon>
        <taxon>Actinomycetota</taxon>
        <taxon>Actinomycetes</taxon>
        <taxon>Kitasatosporales</taxon>
        <taxon>Streptomycetaceae</taxon>
        <taxon>Streptomyces</taxon>
        <taxon>Streptomyces aurantiacus group</taxon>
    </lineage>
</organism>
<accession>A0ABT6LIV2</accession>
<sequence length="86" mass="9530">MAAADSQTETDRTKRPTFVFEVDGVEYTHDKPTITGAQIMEMAGINPADGLVQILPDGTRITITPDETVRLVPGAQFKRRPRFKRG</sequence>
<gene>
    <name evidence="2" type="ORF">M2283_002583</name>
</gene>
<dbReference type="EMBL" id="JARXVH010000004">
    <property type="protein sequence ID" value="MDH6215279.1"/>
    <property type="molecule type" value="Genomic_DNA"/>
</dbReference>
<evidence type="ECO:0000313" key="2">
    <source>
        <dbReference type="EMBL" id="MDH6215279.1"/>
    </source>
</evidence>
<name>A0ABT6LIV2_9ACTN</name>